<feature type="domain" description="Two component regulator three Y" evidence="4">
    <location>
        <begin position="656"/>
        <end position="719"/>
    </location>
</feature>
<dbReference type="InterPro" id="IPR010559">
    <property type="entry name" value="Sig_transdc_His_kin_internal"/>
</dbReference>
<dbReference type="Proteomes" id="UP000199469">
    <property type="component" value="Unassembled WGS sequence"/>
</dbReference>
<evidence type="ECO:0000313" key="6">
    <source>
        <dbReference type="Proteomes" id="UP000199469"/>
    </source>
</evidence>
<dbReference type="Pfam" id="PF07495">
    <property type="entry name" value="Y_Y_Y"/>
    <property type="match status" value="1"/>
</dbReference>
<dbReference type="OrthoDB" id="9809670at2"/>
<dbReference type="Pfam" id="PF06580">
    <property type="entry name" value="His_kinase"/>
    <property type="match status" value="1"/>
</dbReference>
<dbReference type="Gene3D" id="2.60.40.10">
    <property type="entry name" value="Immunoglobulins"/>
    <property type="match status" value="1"/>
</dbReference>
<keyword evidence="1" id="KW-1133">Transmembrane helix</keyword>
<proteinExistence type="predicted"/>
<dbReference type="SUPFAM" id="SSF55874">
    <property type="entry name" value="ATPase domain of HSP90 chaperone/DNA topoisomerase II/histidine kinase"/>
    <property type="match status" value="1"/>
</dbReference>
<dbReference type="EMBL" id="FOIU01000001">
    <property type="protein sequence ID" value="SEW20951.1"/>
    <property type="molecule type" value="Genomic_DNA"/>
</dbReference>
<evidence type="ECO:0000259" key="4">
    <source>
        <dbReference type="Pfam" id="PF07495"/>
    </source>
</evidence>
<dbReference type="InterPro" id="IPR011110">
    <property type="entry name" value="Reg_prop"/>
</dbReference>
<dbReference type="GO" id="GO:0000155">
    <property type="term" value="F:phosphorelay sensor kinase activity"/>
    <property type="evidence" value="ECO:0007669"/>
    <property type="project" value="InterPro"/>
</dbReference>
<dbReference type="InterPro" id="IPR050640">
    <property type="entry name" value="Bact_2-comp_sensor_kinase"/>
</dbReference>
<feature type="domain" description="Signal transduction histidine kinase internal region" evidence="3">
    <location>
        <begin position="769"/>
        <end position="848"/>
    </location>
</feature>
<reference evidence="6" key="1">
    <citation type="submission" date="2016-10" db="EMBL/GenBank/DDBJ databases">
        <authorList>
            <person name="Varghese N."/>
            <person name="Submissions S."/>
        </authorList>
    </citation>
    <scope>NUCLEOTIDE SEQUENCE [LARGE SCALE GENOMIC DNA]</scope>
    <source>
        <strain evidence="6">DSM 17724</strain>
    </source>
</reference>
<evidence type="ECO:0000256" key="1">
    <source>
        <dbReference type="SAM" id="Phobius"/>
    </source>
</evidence>
<dbReference type="InterPro" id="IPR013783">
    <property type="entry name" value="Ig-like_fold"/>
</dbReference>
<keyword evidence="2" id="KW-0732">Signal</keyword>
<dbReference type="InterPro" id="IPR036890">
    <property type="entry name" value="HATPase_C_sf"/>
</dbReference>
<dbReference type="PANTHER" id="PTHR34220:SF7">
    <property type="entry name" value="SENSOR HISTIDINE KINASE YPDA"/>
    <property type="match status" value="1"/>
</dbReference>
<evidence type="ECO:0000256" key="2">
    <source>
        <dbReference type="SAM" id="SignalP"/>
    </source>
</evidence>
<gene>
    <name evidence="5" type="ORF">SAMN05421841_1601</name>
</gene>
<accession>A0A1I0Q278</accession>
<dbReference type="AlphaFoldDB" id="A0A1I0Q278"/>
<evidence type="ECO:0000259" key="3">
    <source>
        <dbReference type="Pfam" id="PF06580"/>
    </source>
</evidence>
<organism evidence="5 6">
    <name type="scientific">Chryseobacterium wanjuense</name>
    <dbReference type="NCBI Taxonomy" id="356305"/>
    <lineage>
        <taxon>Bacteria</taxon>
        <taxon>Pseudomonadati</taxon>
        <taxon>Bacteroidota</taxon>
        <taxon>Flavobacteriia</taxon>
        <taxon>Flavobacteriales</taxon>
        <taxon>Weeksellaceae</taxon>
        <taxon>Chryseobacterium group</taxon>
        <taxon>Chryseobacterium</taxon>
    </lineage>
</organism>
<dbReference type="Gene3D" id="3.30.565.10">
    <property type="entry name" value="Histidine kinase-like ATPase, C-terminal domain"/>
    <property type="match status" value="1"/>
</dbReference>
<sequence length="980" mass="113389">MKKIYKYFLFIFSLFSSLYCSQIPGLINYNEDDGLNSYYTYSISQDNKGFIWIGSDNGFFRFDGKDFVQYTKKNGLKNVDILACRPLSNGEIFIAPFLNDFAYLKNGKIINSDQNKELKKLQLQFKDNPIIFNIKDSMILYSSRNPQKIFIYKNEKVKSIPLYYQSKSKPDKVVGFGFESDPSLLFLSSPDKKIIAYNIFTKKETVCNLSLTEKEGILVDKKDFVIVQNGKKVDIYQLENQFYFRKIHSYTSEEDIYHISIDKDNRLWICLQKGGILFFNQDLHLRKKLPSPVKLLSDYIINGLLVDADHNIWMTTKNSGLFFIAEKFFKNYINLPVKNNSSYITAISDNGKDIFLGYNEAKGGIFHSNKITDITIEENRKLEHKGIFSKGNIIIFGLAKDVFIYNTITKTKKLIHEWNLKNIIPYTDHSVLFCVSDALVEYNFVKNTYSELVKERTYTALPYDRDSLFVGDFKDLFKFNIKTKKKTLFLGDYYFTDIKKLGSNLFVGATNLQGIVIFNNQKILHKVSEENGLITDQIKKIQVESPNVFWASSNSGLSRVEMKGNSFKIDNFTQTDGLPSNIVAGCVIRKDTIYVGTSKGLGIFSIKKLLTQQKFINKKVIINSVVIGGKEFFDLNEKLTGESPNNDVIFNLSFPDYASQGKIHYKYKIEGLNKSWYTGNSSKIIFNSLPPGKYIFKVFGIGYNGKQSHTSTDLSFEIKPKFWQTWWFTALLILFGGIIIFLIINLYFQKRRNKKVRELVYEKKIAELELQAIKAQINPHFIYNCLNSIQFLLYKKDYQETENYLDVFSQMIRKTLHYSEKTFMTIKDEAEYLSLYLNMEKLRLKDKFDYSITVSDKVNQEWTIPSLLIQPFVENAIKHGISGLKDRKGNIQILFDYADSVLCITIEDNGVGIQNIEGLPSKTNSFGVKLSQKRIETFKQLFKVDIHLEINNLSENNKQGTQIKIHIHNDEKTTNSLHHR</sequence>
<dbReference type="InterPro" id="IPR011123">
    <property type="entry name" value="Y_Y_Y"/>
</dbReference>
<dbReference type="Gene3D" id="2.130.10.10">
    <property type="entry name" value="YVTN repeat-like/Quinoprotein amine dehydrogenase"/>
    <property type="match status" value="2"/>
</dbReference>
<protein>
    <submittedName>
        <fullName evidence="5">Two component regulator propeller</fullName>
    </submittedName>
</protein>
<keyword evidence="1" id="KW-0812">Transmembrane</keyword>
<dbReference type="STRING" id="356305.SAMN05421841_1601"/>
<keyword evidence="1" id="KW-0472">Membrane</keyword>
<feature type="chain" id="PRO_5011755577" evidence="2">
    <location>
        <begin position="22"/>
        <end position="980"/>
    </location>
</feature>
<evidence type="ECO:0000313" key="5">
    <source>
        <dbReference type="EMBL" id="SEW20951.1"/>
    </source>
</evidence>
<feature type="transmembrane region" description="Helical" evidence="1">
    <location>
        <begin position="726"/>
        <end position="748"/>
    </location>
</feature>
<dbReference type="InterPro" id="IPR015943">
    <property type="entry name" value="WD40/YVTN_repeat-like_dom_sf"/>
</dbReference>
<dbReference type="GO" id="GO:0016020">
    <property type="term" value="C:membrane"/>
    <property type="evidence" value="ECO:0007669"/>
    <property type="project" value="InterPro"/>
</dbReference>
<dbReference type="Pfam" id="PF07494">
    <property type="entry name" value="Reg_prop"/>
    <property type="match status" value="1"/>
</dbReference>
<keyword evidence="6" id="KW-1185">Reference proteome</keyword>
<dbReference type="RefSeq" id="WP_089791459.1">
    <property type="nucleotide sequence ID" value="NZ_FOIU01000001.1"/>
</dbReference>
<dbReference type="SUPFAM" id="SSF101898">
    <property type="entry name" value="NHL repeat"/>
    <property type="match status" value="1"/>
</dbReference>
<dbReference type="PANTHER" id="PTHR34220">
    <property type="entry name" value="SENSOR HISTIDINE KINASE YPDA"/>
    <property type="match status" value="1"/>
</dbReference>
<name>A0A1I0Q278_9FLAO</name>
<feature type="signal peptide" evidence="2">
    <location>
        <begin position="1"/>
        <end position="21"/>
    </location>
</feature>